<feature type="transmembrane region" description="Helical" evidence="10">
    <location>
        <begin position="354"/>
        <end position="372"/>
    </location>
</feature>
<evidence type="ECO:0000313" key="12">
    <source>
        <dbReference type="Proteomes" id="UP000557193"/>
    </source>
</evidence>
<dbReference type="Proteomes" id="UP000557193">
    <property type="component" value="Unassembled WGS sequence"/>
</dbReference>
<evidence type="ECO:0000256" key="3">
    <source>
        <dbReference type="ARBA" id="ARBA00022449"/>
    </source>
</evidence>
<organism evidence="11 12">
    <name type="scientific">Pseudomonas fluvialis</name>
    <dbReference type="NCBI Taxonomy" id="1793966"/>
    <lineage>
        <taxon>Bacteria</taxon>
        <taxon>Pseudomonadati</taxon>
        <taxon>Pseudomonadota</taxon>
        <taxon>Gammaproteobacteria</taxon>
        <taxon>Pseudomonadales</taxon>
        <taxon>Pseudomonadaceae</taxon>
        <taxon>Pseudomonas</taxon>
    </lineage>
</organism>
<proteinExistence type="predicted"/>
<evidence type="ECO:0000313" key="11">
    <source>
        <dbReference type="EMBL" id="MBB6341763.1"/>
    </source>
</evidence>
<name>A0A7X0ES04_9PSED</name>
<keyword evidence="6 10" id="KW-1133">Transmembrane helix</keyword>
<dbReference type="InterPro" id="IPR002528">
    <property type="entry name" value="MATE_fam"/>
</dbReference>
<dbReference type="InterPro" id="IPR048279">
    <property type="entry name" value="MdtK-like"/>
</dbReference>
<keyword evidence="2" id="KW-0813">Transport</keyword>
<reference evidence="11 12" key="1">
    <citation type="submission" date="2020-08" db="EMBL/GenBank/DDBJ databases">
        <title>Functional genomics of gut bacteria from endangered species of beetles.</title>
        <authorList>
            <person name="Carlos-Shanley C."/>
        </authorList>
    </citation>
    <scope>NUCLEOTIDE SEQUENCE [LARGE SCALE GENOMIC DNA]</scope>
    <source>
        <strain evidence="11 12">S00202</strain>
    </source>
</reference>
<dbReference type="AlphaFoldDB" id="A0A7X0ES04"/>
<keyword evidence="4" id="KW-1003">Cell membrane</keyword>
<feature type="transmembrane region" description="Helical" evidence="10">
    <location>
        <begin position="201"/>
        <end position="223"/>
    </location>
</feature>
<keyword evidence="12" id="KW-1185">Reference proteome</keyword>
<feature type="transmembrane region" description="Helical" evidence="10">
    <location>
        <begin position="168"/>
        <end position="189"/>
    </location>
</feature>
<gene>
    <name evidence="11" type="ORF">HNP49_001931</name>
</gene>
<dbReference type="NCBIfam" id="TIGR00797">
    <property type="entry name" value="matE"/>
    <property type="match status" value="1"/>
</dbReference>
<dbReference type="CDD" id="cd13131">
    <property type="entry name" value="MATE_NorM_like"/>
    <property type="match status" value="1"/>
</dbReference>
<dbReference type="GO" id="GO:0006811">
    <property type="term" value="P:monoatomic ion transport"/>
    <property type="evidence" value="ECO:0007669"/>
    <property type="project" value="UniProtKB-KW"/>
</dbReference>
<dbReference type="PIRSF" id="PIRSF006603">
    <property type="entry name" value="DinF"/>
    <property type="match status" value="1"/>
</dbReference>
<evidence type="ECO:0000256" key="8">
    <source>
        <dbReference type="ARBA" id="ARBA00023136"/>
    </source>
</evidence>
<dbReference type="PANTHER" id="PTHR43298:SF2">
    <property type="entry name" value="FMN_FAD EXPORTER YEEO-RELATED"/>
    <property type="match status" value="1"/>
</dbReference>
<dbReference type="GO" id="GO:0015297">
    <property type="term" value="F:antiporter activity"/>
    <property type="evidence" value="ECO:0007669"/>
    <property type="project" value="UniProtKB-KW"/>
</dbReference>
<feature type="transmembrane region" description="Helical" evidence="10">
    <location>
        <begin position="282"/>
        <end position="305"/>
    </location>
</feature>
<evidence type="ECO:0000256" key="5">
    <source>
        <dbReference type="ARBA" id="ARBA00022692"/>
    </source>
</evidence>
<evidence type="ECO:0000256" key="6">
    <source>
        <dbReference type="ARBA" id="ARBA00022989"/>
    </source>
</evidence>
<dbReference type="EMBL" id="JACHLL010000003">
    <property type="protein sequence ID" value="MBB6341763.1"/>
    <property type="molecule type" value="Genomic_DNA"/>
</dbReference>
<keyword evidence="7" id="KW-0406">Ion transport</keyword>
<feature type="transmembrane region" description="Helical" evidence="10">
    <location>
        <begin position="60"/>
        <end position="77"/>
    </location>
</feature>
<dbReference type="RefSeq" id="WP_184682764.1">
    <property type="nucleotide sequence ID" value="NZ_JACHLL010000003.1"/>
</dbReference>
<protein>
    <recommendedName>
        <fullName evidence="9">Multidrug-efflux transporter</fullName>
    </recommendedName>
</protein>
<feature type="transmembrane region" description="Helical" evidence="10">
    <location>
        <begin position="98"/>
        <end position="116"/>
    </location>
</feature>
<evidence type="ECO:0000256" key="9">
    <source>
        <dbReference type="ARBA" id="ARBA00031636"/>
    </source>
</evidence>
<dbReference type="GO" id="GO:0005886">
    <property type="term" value="C:plasma membrane"/>
    <property type="evidence" value="ECO:0007669"/>
    <property type="project" value="UniProtKB-SubCell"/>
</dbReference>
<feature type="transmembrane region" description="Helical" evidence="10">
    <location>
        <begin position="317"/>
        <end position="342"/>
    </location>
</feature>
<accession>A0A7X0ES04</accession>
<keyword evidence="5 10" id="KW-0812">Transmembrane</keyword>
<feature type="transmembrane region" description="Helical" evidence="10">
    <location>
        <begin position="244"/>
        <end position="270"/>
    </location>
</feature>
<comment type="subcellular location">
    <subcellularLocation>
        <location evidence="1">Cell inner membrane</location>
        <topology evidence="1">Multi-pass membrane protein</topology>
    </subcellularLocation>
</comment>
<dbReference type="GO" id="GO:0042910">
    <property type="term" value="F:xenobiotic transmembrane transporter activity"/>
    <property type="evidence" value="ECO:0007669"/>
    <property type="project" value="InterPro"/>
</dbReference>
<evidence type="ECO:0000256" key="10">
    <source>
        <dbReference type="SAM" id="Phobius"/>
    </source>
</evidence>
<dbReference type="Pfam" id="PF01554">
    <property type="entry name" value="MatE"/>
    <property type="match status" value="2"/>
</dbReference>
<feature type="transmembrane region" description="Helical" evidence="10">
    <location>
        <begin position="392"/>
        <end position="414"/>
    </location>
</feature>
<feature type="transmembrane region" description="Helical" evidence="10">
    <location>
        <begin position="136"/>
        <end position="156"/>
    </location>
</feature>
<comment type="caution">
    <text evidence="11">The sequence shown here is derived from an EMBL/GenBank/DDBJ whole genome shotgun (WGS) entry which is preliminary data.</text>
</comment>
<evidence type="ECO:0000256" key="1">
    <source>
        <dbReference type="ARBA" id="ARBA00004429"/>
    </source>
</evidence>
<sequence>MSSLAPRLQRIRTELRALLALAIPIIIAQLAHTAMGFVDTVMAGRVSPRDLAAVALGNSLWVPVFLLMTGVLLATTPKVAQRFGAGKHDEIGPLVRQALWLALAVGLLAAVTLWNAEPVLHWMQVDAELIEPAMGYLRAVACGFPAVALYHVLRCFSDGLGHTRPTMVLGLLGLLLNIPLNYIFIYGKLGLPAMGGVGCGWATALVMVAMLLGMLIWVAWAPYYQSSGLLRRFDWPQGRVIRRLLSVGLPIGVSIFAEASIFSVIALLIGGLGATVVAGHQIALNFSSMVFMIPYSLGMAATVRVGQALGRREPREARFAAGVAMATALAYACLSASGMLWLRTDIAEIYTPDLAVIGVAGSLLIYSAFFQFSDAIQVTAAGALRGYQDTRVTMLITLLAYWGIGLPVGYSLGLSDWLGEPSGPQGLWQGLVVGLTCAALLLGVRLARSARRHIRLHRPS</sequence>
<evidence type="ECO:0000256" key="4">
    <source>
        <dbReference type="ARBA" id="ARBA00022475"/>
    </source>
</evidence>
<keyword evidence="8 10" id="KW-0472">Membrane</keyword>
<keyword evidence="3" id="KW-0050">Antiport</keyword>
<dbReference type="InterPro" id="IPR050222">
    <property type="entry name" value="MATE_MdtK"/>
</dbReference>
<evidence type="ECO:0000256" key="7">
    <source>
        <dbReference type="ARBA" id="ARBA00023065"/>
    </source>
</evidence>
<dbReference type="PANTHER" id="PTHR43298">
    <property type="entry name" value="MULTIDRUG RESISTANCE PROTEIN NORM-RELATED"/>
    <property type="match status" value="1"/>
</dbReference>
<feature type="transmembrane region" description="Helical" evidence="10">
    <location>
        <begin position="426"/>
        <end position="447"/>
    </location>
</feature>
<evidence type="ECO:0000256" key="2">
    <source>
        <dbReference type="ARBA" id="ARBA00022448"/>
    </source>
</evidence>